<organism evidence="2">
    <name type="scientific">uncultured bacterium</name>
    <name type="common">gcode 4</name>
    <dbReference type="NCBI Taxonomy" id="1234023"/>
    <lineage>
        <taxon>Bacteria</taxon>
        <taxon>environmental samples</taxon>
    </lineage>
</organism>
<dbReference type="Gene3D" id="3.40.50.1010">
    <property type="entry name" value="5'-nuclease"/>
    <property type="match status" value="1"/>
</dbReference>
<dbReference type="GO" id="GO:0004540">
    <property type="term" value="F:RNA nuclease activity"/>
    <property type="evidence" value="ECO:0007669"/>
    <property type="project" value="InterPro"/>
</dbReference>
<comment type="caution">
    <text evidence="2">The sequence shown here is derived from an EMBL/GenBank/DDBJ whole genome shotgun (WGS) entry which is preliminary data.</text>
</comment>
<proteinExistence type="predicted"/>
<reference evidence="2" key="1">
    <citation type="journal article" date="2012" name="Science">
        <title>Fermentation, hydrogen, and sulfur metabolism in multiple uncultivated bacterial phyla.</title>
        <authorList>
            <person name="Wrighton K.C."/>
            <person name="Thomas B.C."/>
            <person name="Sharon I."/>
            <person name="Miller C.S."/>
            <person name="Castelle C.J."/>
            <person name="VerBerkmoes N.C."/>
            <person name="Wilkins M.J."/>
            <person name="Hettich R.L."/>
            <person name="Lipton M.S."/>
            <person name="Williams K.H."/>
            <person name="Long P.E."/>
            <person name="Banfield J.F."/>
        </authorList>
    </citation>
    <scope>NUCLEOTIDE SEQUENCE [LARGE SCALE GENOMIC DNA]</scope>
</reference>
<dbReference type="InterPro" id="IPR021139">
    <property type="entry name" value="NYN"/>
</dbReference>
<dbReference type="AlphaFoldDB" id="K2G8F0"/>
<dbReference type="Pfam" id="PF01936">
    <property type="entry name" value="NYN"/>
    <property type="match status" value="1"/>
</dbReference>
<accession>K2G8F0</accession>
<feature type="domain" description="NYN" evidence="1">
    <location>
        <begin position="9"/>
        <end position="139"/>
    </location>
</feature>
<protein>
    <recommendedName>
        <fullName evidence="1">NYN domain-containing protein</fullName>
    </recommendedName>
</protein>
<evidence type="ECO:0000313" key="2">
    <source>
        <dbReference type="EMBL" id="EKE26404.1"/>
    </source>
</evidence>
<sequence>MAKEYNIAFIDWQNLHLGTSNENWKIDFRKFRVYLNDKYNVKEVYFFLGFLSEDEQDLYTKLQKSWYILVFREHSSEMKWKKKWNVDVDIVFEIMKRIIEEKDFDKIILVSWDWDYIKPIKYLIEKNLLKKILFPNKKYSSLYKQIDSKYRNNLSLDYIKNKIEYKKK</sequence>
<dbReference type="EMBL" id="AMFJ01000819">
    <property type="protein sequence ID" value="EKE26404.1"/>
    <property type="molecule type" value="Genomic_DNA"/>
</dbReference>
<name>K2G8F0_9BACT</name>
<gene>
    <name evidence="2" type="ORF">ACD_4C00303G0003</name>
</gene>
<evidence type="ECO:0000259" key="1">
    <source>
        <dbReference type="Pfam" id="PF01936"/>
    </source>
</evidence>